<dbReference type="RefSeq" id="WP_344418398.1">
    <property type="nucleotide sequence ID" value="NZ_BAAANN010000011.1"/>
</dbReference>
<dbReference type="InterPro" id="IPR036390">
    <property type="entry name" value="WH_DNA-bd_sf"/>
</dbReference>
<reference evidence="6 7" key="1">
    <citation type="journal article" date="2019" name="Int. J. Syst. Evol. Microbiol.">
        <title>The Global Catalogue of Microorganisms (GCM) 10K type strain sequencing project: providing services to taxonomists for standard genome sequencing and annotation.</title>
        <authorList>
            <consortium name="The Broad Institute Genomics Platform"/>
            <consortium name="The Broad Institute Genome Sequencing Center for Infectious Disease"/>
            <person name="Wu L."/>
            <person name="Ma J."/>
        </authorList>
    </citation>
    <scope>NUCLEOTIDE SEQUENCE [LARGE SCALE GENOMIC DNA]</scope>
    <source>
        <strain evidence="6 7">JCM 14545</strain>
    </source>
</reference>
<sequence length="350" mass="36918">MTRATPLPASPASGQLNTQLLALVTAAAGWAALQAALALKIPDLLEETPMRVTELAERTGTGPARLAQLVAVLHQAGIVHRVGDDLVEHTAASRALRRTGGDPSARWITADWIAVAWGRLADGLRGHGIPFELAHQRPFFDYLAETPAAADTFHNAVTRGRGSALTDMIAATVDLTGATTLADIGGGQGELLVAVLARNPGLAGILFDLPAAVRSPLAALVIGEMAARTEIRTGDVLREAPAGVDVYLLRSTLHMLDDPDCVAALTTIRKAAAPASRIVLVEMLTDDWAQEGYTALSSLQMFVLSGGRERSEREFVALLERAGLVFHSATPTGTPYRLIEARVVSTAPGR</sequence>
<evidence type="ECO:0000313" key="6">
    <source>
        <dbReference type="EMBL" id="GAA1959144.1"/>
    </source>
</evidence>
<keyword evidence="2" id="KW-0808">Transferase</keyword>
<feature type="domain" description="O-methyltransferase dimerisation" evidence="5">
    <location>
        <begin position="31"/>
        <end position="96"/>
    </location>
</feature>
<dbReference type="InterPro" id="IPR029063">
    <property type="entry name" value="SAM-dependent_MTases_sf"/>
</dbReference>
<evidence type="ECO:0000256" key="3">
    <source>
        <dbReference type="ARBA" id="ARBA00022691"/>
    </source>
</evidence>
<dbReference type="InterPro" id="IPR012967">
    <property type="entry name" value="COMT_dimerisation"/>
</dbReference>
<evidence type="ECO:0000259" key="5">
    <source>
        <dbReference type="Pfam" id="PF08100"/>
    </source>
</evidence>
<evidence type="ECO:0000313" key="7">
    <source>
        <dbReference type="Proteomes" id="UP001501116"/>
    </source>
</evidence>
<evidence type="ECO:0000256" key="2">
    <source>
        <dbReference type="ARBA" id="ARBA00022679"/>
    </source>
</evidence>
<name>A0ABN2QW20_9PSEU</name>
<dbReference type="GO" id="GO:0008168">
    <property type="term" value="F:methyltransferase activity"/>
    <property type="evidence" value="ECO:0007669"/>
    <property type="project" value="UniProtKB-KW"/>
</dbReference>
<evidence type="ECO:0000256" key="1">
    <source>
        <dbReference type="ARBA" id="ARBA00022603"/>
    </source>
</evidence>
<dbReference type="SUPFAM" id="SSF46785">
    <property type="entry name" value="Winged helix' DNA-binding domain"/>
    <property type="match status" value="1"/>
</dbReference>
<protein>
    <submittedName>
        <fullName evidence="6">Methyltransferase</fullName>
    </submittedName>
</protein>
<dbReference type="PIRSF" id="PIRSF005739">
    <property type="entry name" value="O-mtase"/>
    <property type="match status" value="1"/>
</dbReference>
<dbReference type="PROSITE" id="PS51683">
    <property type="entry name" value="SAM_OMT_II"/>
    <property type="match status" value="1"/>
</dbReference>
<dbReference type="GO" id="GO:0032259">
    <property type="term" value="P:methylation"/>
    <property type="evidence" value="ECO:0007669"/>
    <property type="project" value="UniProtKB-KW"/>
</dbReference>
<dbReference type="Gene3D" id="1.10.10.10">
    <property type="entry name" value="Winged helix-like DNA-binding domain superfamily/Winged helix DNA-binding domain"/>
    <property type="match status" value="1"/>
</dbReference>
<gene>
    <name evidence="6" type="ORF">GCM10009754_31980</name>
</gene>
<dbReference type="SUPFAM" id="SSF53335">
    <property type="entry name" value="S-adenosyl-L-methionine-dependent methyltransferases"/>
    <property type="match status" value="1"/>
</dbReference>
<keyword evidence="3" id="KW-0949">S-adenosyl-L-methionine</keyword>
<dbReference type="EMBL" id="BAAANN010000011">
    <property type="protein sequence ID" value="GAA1959144.1"/>
    <property type="molecule type" value="Genomic_DNA"/>
</dbReference>
<dbReference type="Gene3D" id="3.40.50.150">
    <property type="entry name" value="Vaccinia Virus protein VP39"/>
    <property type="match status" value="1"/>
</dbReference>
<dbReference type="PANTHER" id="PTHR43712:SF2">
    <property type="entry name" value="O-METHYLTRANSFERASE CICE"/>
    <property type="match status" value="1"/>
</dbReference>
<dbReference type="InterPro" id="IPR016461">
    <property type="entry name" value="COMT-like"/>
</dbReference>
<proteinExistence type="predicted"/>
<dbReference type="Pfam" id="PF00891">
    <property type="entry name" value="Methyltransf_2"/>
    <property type="match status" value="1"/>
</dbReference>
<keyword evidence="1 6" id="KW-0489">Methyltransferase</keyword>
<evidence type="ECO:0000259" key="4">
    <source>
        <dbReference type="Pfam" id="PF00891"/>
    </source>
</evidence>
<organism evidence="6 7">
    <name type="scientific">Amycolatopsis minnesotensis</name>
    <dbReference type="NCBI Taxonomy" id="337894"/>
    <lineage>
        <taxon>Bacteria</taxon>
        <taxon>Bacillati</taxon>
        <taxon>Actinomycetota</taxon>
        <taxon>Actinomycetes</taxon>
        <taxon>Pseudonocardiales</taxon>
        <taxon>Pseudonocardiaceae</taxon>
        <taxon>Amycolatopsis</taxon>
    </lineage>
</organism>
<keyword evidence="7" id="KW-1185">Reference proteome</keyword>
<dbReference type="InterPro" id="IPR036388">
    <property type="entry name" value="WH-like_DNA-bd_sf"/>
</dbReference>
<dbReference type="PANTHER" id="PTHR43712">
    <property type="entry name" value="PUTATIVE (AFU_ORTHOLOGUE AFUA_4G14580)-RELATED"/>
    <property type="match status" value="1"/>
</dbReference>
<dbReference type="Pfam" id="PF08100">
    <property type="entry name" value="Dimerisation"/>
    <property type="match status" value="1"/>
</dbReference>
<dbReference type="Proteomes" id="UP001501116">
    <property type="component" value="Unassembled WGS sequence"/>
</dbReference>
<comment type="caution">
    <text evidence="6">The sequence shown here is derived from an EMBL/GenBank/DDBJ whole genome shotgun (WGS) entry which is preliminary data.</text>
</comment>
<accession>A0ABN2QW20</accession>
<dbReference type="InterPro" id="IPR001077">
    <property type="entry name" value="COMT_C"/>
</dbReference>
<feature type="domain" description="O-methyltransferase C-terminal" evidence="4">
    <location>
        <begin position="117"/>
        <end position="323"/>
    </location>
</feature>